<evidence type="ECO:0000313" key="2">
    <source>
        <dbReference type="Proteomes" id="UP000698924"/>
    </source>
</evidence>
<comment type="caution">
    <text evidence="1">The sequence shown here is derived from an EMBL/GenBank/DDBJ whole genome shotgun (WGS) entry which is preliminary data.</text>
</comment>
<dbReference type="RefSeq" id="WP_204970982.1">
    <property type="nucleotide sequence ID" value="NZ_JAAZTS010000002.1"/>
</dbReference>
<organism evidence="1 2">
    <name type="scientific">Caecibacteroides pullorum</name>
    <dbReference type="NCBI Taxonomy" id="2725562"/>
    <lineage>
        <taxon>Bacteria</taxon>
        <taxon>Pseudomonadati</taxon>
        <taxon>Bacteroidota</taxon>
        <taxon>Bacteroidia</taxon>
        <taxon>Bacteroidales</taxon>
        <taxon>Bacteroidaceae</taxon>
        <taxon>Caecibacteroides</taxon>
    </lineage>
</organism>
<name>A0AA40ZR75_9BACT</name>
<reference evidence="1 2" key="1">
    <citation type="journal article" date="2021" name="Sci. Rep.">
        <title>The distribution of antibiotic resistance genes in chicken gut microbiota commensals.</title>
        <authorList>
            <person name="Juricova H."/>
            <person name="Matiasovicova J."/>
            <person name="Kubasova T."/>
            <person name="Cejkova D."/>
            <person name="Rychlik I."/>
        </authorList>
    </citation>
    <scope>NUCLEOTIDE SEQUENCE [LARGE SCALE GENOMIC DNA]</scope>
    <source>
        <strain evidence="1 2">An421</strain>
    </source>
</reference>
<accession>A0AA40ZR75</accession>
<dbReference type="AlphaFoldDB" id="A0AA40ZR75"/>
<evidence type="ECO:0000313" key="1">
    <source>
        <dbReference type="EMBL" id="MBM6856493.1"/>
    </source>
</evidence>
<sequence>MEIIKKVSVNGQVYNLGGSSVVEPIEITYSELKALKDSSGLVPGQKYKITDYETIIKNVSIGLYAEIPRVKSANHRFDLTVTANSTNSFDALAKASKNKDDSYFNNSKLDAWTIYYCFDNDTNYPVDDNCKGYIYKMVDEYNNEANFDFKNVLMAVYCQTVHNIVDSRSPSTDTSADHVYFYLFSYALSKSTSDLQNSQDASVLGFAKNNTVNIPTSFNSFQPGNKEGCVLLVIKGILPITSFCIVNNIINSASTFIFCYSSTFADIRNNKVEGGSFLISNICGLVKNNLLLNNARLQVGIQNWEQESHNHVMGDITGNFLYPDSNFYCYGTSKNGVKFENNIISTAYRSTVNCDFNILKCKIEGSFPYTSVLDSESEEMYILGNGTDSIRKVAIYDIGN</sequence>
<dbReference type="EMBL" id="JACJMO010000002">
    <property type="protein sequence ID" value="MBM6856493.1"/>
    <property type="molecule type" value="Genomic_DNA"/>
</dbReference>
<keyword evidence="2" id="KW-1185">Reference proteome</keyword>
<protein>
    <submittedName>
        <fullName evidence="1">Uncharacterized protein</fullName>
    </submittedName>
</protein>
<dbReference type="Proteomes" id="UP000698924">
    <property type="component" value="Unassembled WGS sequence"/>
</dbReference>
<proteinExistence type="predicted"/>
<gene>
    <name evidence="1" type="ORF">H6D15_02555</name>
</gene>